<evidence type="ECO:0000256" key="13">
    <source>
        <dbReference type="SAM" id="MobiDB-lite"/>
    </source>
</evidence>
<keyword evidence="5" id="KW-0808">Transferase</keyword>
<keyword evidence="4" id="KW-0328">Glycosyltransferase</keyword>
<feature type="transmembrane region" description="Helical" evidence="14">
    <location>
        <begin position="849"/>
        <end position="870"/>
    </location>
</feature>
<evidence type="ECO:0000256" key="2">
    <source>
        <dbReference type="ARBA" id="ARBA00012543"/>
    </source>
</evidence>
<feature type="transmembrane region" description="Helical" evidence="14">
    <location>
        <begin position="819"/>
        <end position="837"/>
    </location>
</feature>
<feature type="transmembrane region" description="Helical" evidence="14">
    <location>
        <begin position="85"/>
        <end position="104"/>
    </location>
</feature>
<evidence type="ECO:0000313" key="15">
    <source>
        <dbReference type="EMBL" id="KAK3089453.1"/>
    </source>
</evidence>
<feature type="transmembrane region" description="Helical" evidence="14">
    <location>
        <begin position="890"/>
        <end position="911"/>
    </location>
</feature>
<evidence type="ECO:0000256" key="4">
    <source>
        <dbReference type="ARBA" id="ARBA00022676"/>
    </source>
</evidence>
<evidence type="ECO:0000256" key="12">
    <source>
        <dbReference type="ARBA" id="ARBA00048014"/>
    </source>
</evidence>
<evidence type="ECO:0000256" key="7">
    <source>
        <dbReference type="ARBA" id="ARBA00022989"/>
    </source>
</evidence>
<evidence type="ECO:0000256" key="1">
    <source>
        <dbReference type="ARBA" id="ARBA00004651"/>
    </source>
</evidence>
<comment type="similarity">
    <text evidence="11">Belongs to the chitin synthase family. Class IV subfamily.</text>
</comment>
<evidence type="ECO:0000256" key="14">
    <source>
        <dbReference type="SAM" id="Phobius"/>
    </source>
</evidence>
<evidence type="ECO:0000256" key="11">
    <source>
        <dbReference type="ARBA" id="ARBA00046329"/>
    </source>
</evidence>
<feature type="region of interest" description="Disordered" evidence="13">
    <location>
        <begin position="979"/>
        <end position="1003"/>
    </location>
</feature>
<dbReference type="GO" id="GO:0004100">
    <property type="term" value="F:chitin synthase activity"/>
    <property type="evidence" value="ECO:0007669"/>
    <property type="project" value="UniProtKB-EC"/>
</dbReference>
<keyword evidence="3" id="KW-1003">Cell membrane</keyword>
<accession>A0AA88XPU5</accession>
<feature type="transmembrane region" description="Helical" evidence="14">
    <location>
        <begin position="345"/>
        <end position="367"/>
    </location>
</feature>
<feature type="transmembrane region" description="Helical" evidence="14">
    <location>
        <begin position="304"/>
        <end position="325"/>
    </location>
</feature>
<dbReference type="GO" id="GO:0005886">
    <property type="term" value="C:plasma membrane"/>
    <property type="evidence" value="ECO:0007669"/>
    <property type="project" value="UniProtKB-SubCell"/>
</dbReference>
<feature type="transmembrane region" description="Helical" evidence="14">
    <location>
        <begin position="20"/>
        <end position="40"/>
    </location>
</feature>
<keyword evidence="16" id="KW-1185">Reference proteome</keyword>
<comment type="caution">
    <text evidence="15">The sequence shown here is derived from an EMBL/GenBank/DDBJ whole genome shotgun (WGS) entry which is preliminary data.</text>
</comment>
<protein>
    <recommendedName>
        <fullName evidence="2">chitin synthase</fullName>
        <ecNumber evidence="2">2.4.1.16</ecNumber>
    </recommendedName>
</protein>
<gene>
    <name evidence="15" type="ORF">FSP39_003735</name>
</gene>
<dbReference type="InterPro" id="IPR004835">
    <property type="entry name" value="Chitin_synth"/>
</dbReference>
<evidence type="ECO:0000256" key="10">
    <source>
        <dbReference type="ARBA" id="ARBA00023180"/>
    </source>
</evidence>
<comment type="catalytic activity">
    <reaction evidence="12">
        <text>[(1-&gt;4)-N-acetyl-beta-D-glucosaminyl](n) + UDP-N-acetyl-alpha-D-glucosamine = [(1-&gt;4)-N-acetyl-beta-D-glucosaminyl](n+1) + UDP + H(+)</text>
        <dbReference type="Rhea" id="RHEA:16637"/>
        <dbReference type="Rhea" id="RHEA-COMP:9593"/>
        <dbReference type="Rhea" id="RHEA-COMP:9595"/>
        <dbReference type="ChEBI" id="CHEBI:15378"/>
        <dbReference type="ChEBI" id="CHEBI:17029"/>
        <dbReference type="ChEBI" id="CHEBI:57705"/>
        <dbReference type="ChEBI" id="CHEBI:58223"/>
        <dbReference type="EC" id="2.4.1.16"/>
    </reaction>
</comment>
<feature type="transmembrane region" description="Helical" evidence="14">
    <location>
        <begin position="200"/>
        <end position="222"/>
    </location>
</feature>
<dbReference type="Proteomes" id="UP001186944">
    <property type="component" value="Unassembled WGS sequence"/>
</dbReference>
<keyword evidence="9 14" id="KW-0472">Membrane</keyword>
<dbReference type="GO" id="GO:0006031">
    <property type="term" value="P:chitin biosynthetic process"/>
    <property type="evidence" value="ECO:0007669"/>
    <property type="project" value="TreeGrafter"/>
</dbReference>
<evidence type="ECO:0000256" key="6">
    <source>
        <dbReference type="ARBA" id="ARBA00022692"/>
    </source>
</evidence>
<feature type="region of interest" description="Disordered" evidence="13">
    <location>
        <begin position="1015"/>
        <end position="1040"/>
    </location>
</feature>
<comment type="subcellular location">
    <subcellularLocation>
        <location evidence="1">Cell membrane</location>
        <topology evidence="1">Multi-pass membrane protein</topology>
    </subcellularLocation>
</comment>
<dbReference type="EMBL" id="VSWD01000010">
    <property type="protein sequence ID" value="KAK3089453.1"/>
    <property type="molecule type" value="Genomic_DNA"/>
</dbReference>
<dbReference type="PANTHER" id="PTHR22914:SF42">
    <property type="entry name" value="CHITIN SYNTHASE"/>
    <property type="match status" value="1"/>
</dbReference>
<keyword evidence="6 14" id="KW-0812">Transmembrane</keyword>
<dbReference type="Gene3D" id="3.90.550.10">
    <property type="entry name" value="Spore Coat Polysaccharide Biosynthesis Protein SpsA, Chain A"/>
    <property type="match status" value="1"/>
</dbReference>
<feature type="transmembrane region" description="Helical" evidence="14">
    <location>
        <begin position="52"/>
        <end position="73"/>
    </location>
</feature>
<keyword evidence="10" id="KW-0325">Glycoprotein</keyword>
<dbReference type="AlphaFoldDB" id="A0AA88XPU5"/>
<feature type="transmembrane region" description="Helical" evidence="14">
    <location>
        <begin position="782"/>
        <end position="807"/>
    </location>
</feature>
<dbReference type="CDD" id="cd04190">
    <property type="entry name" value="Chitin_synth_C"/>
    <property type="match status" value="1"/>
</dbReference>
<reference evidence="15" key="1">
    <citation type="submission" date="2019-08" db="EMBL/GenBank/DDBJ databases">
        <title>The improved chromosome-level genome for the pearl oyster Pinctada fucata martensii using PacBio sequencing and Hi-C.</title>
        <authorList>
            <person name="Zheng Z."/>
        </authorList>
    </citation>
    <scope>NUCLEOTIDE SEQUENCE</scope>
    <source>
        <strain evidence="15">ZZ-2019</strain>
        <tissue evidence="15">Adductor muscle</tissue>
    </source>
</reference>
<evidence type="ECO:0000256" key="3">
    <source>
        <dbReference type="ARBA" id="ARBA00022475"/>
    </source>
</evidence>
<dbReference type="InterPro" id="IPR029044">
    <property type="entry name" value="Nucleotide-diphossugar_trans"/>
</dbReference>
<keyword evidence="8" id="KW-0175">Coiled coil</keyword>
<proteinExistence type="inferred from homology"/>
<sequence length="1040" mass="118765">MFHGFTDKFFKESVTQDVVSYFLFFIITVPDALRFLKTLLQVIFGKRQTPTLGHLLTVLIREIGHVIGLFGLLYKVAPSLNPLEFTVVTVTIPAVIGFVHVVAYCGRRRKTEYGWNTRKIVKQLLNLVAMFLLLGLLIGVPVIITQNSTVISSKAEFIGWEIASVVLLSTRWIETYSSRNIGKKGCSIPITSRALEEGHAVVHLCSSFFRLIVAIIVFPTIFCNGIRDINDTFEQFSRQTENVTGFLHETICPNTTISNASIACTDRLEVTLWNVLGPFLVHFLSAMLANHCAVVACKLCMQTFSFSIPLSLASPVYVVILIVLSETNTEVLYDGIGFNTISNEYGILLGFFIAGWLAQLWICNHVWGSAGEERLAFTRKLFVLPHFVSAYIDLSMLHSRKRKLSAQTSKREDKDTPTPKVYICATMWHENRTEMKQILTSIFRLDLDQFARKANRKLGETDYYEFEAHIPFDDAMETSKSHSNQRTINDFVRQLMEIVEVAGRSFYKKDVNLIAQKYVTPYGGRLEWTLPGQNKLIAHLKDKDKIRHKKRWSQIMYMYYFAGYELMMKHKNEFQGKIPNFRDLNSLFDSNGLTKKIMDTANYTYILALDGDVDFYPEALQLLIDRMKKNPIVGATCGRIKPGGSGPLVWYQRFEYAIGHWLQKSAEHVFGCVLCSPGCFSMFRMKALMDDNVMRTYASLPTEPKHFLQYDQGEDRWLCTLLLQQGYRIEYCAAAEALTFAPEEFKEFFNQRRRWMPSTMANIWDLLASHSRTTKKNTNISYFYIIYQMVLFFSSILGPSTVLLAMNSAINSVFSIPTWLGYCLVYVPVILFIVACLKLKSNTQLNIAMVLSAVYALLMMAVFVGTLVSIASEGWYTPTGMDLLSRIEPLGFVFLVVFTVLLLMQLVGMLIHRYGTLLHIISATKLGKRSDSEESREHLIEMLKDSDIQVDDEDNPIYGDLTDLSIDKDVLHENHRFRKTVRNRRSSQEDPVPPVPRRIPRNKQTLDLRKTLRANYGKARQSQGRAGGRFNKAYRTDDVV</sequence>
<dbReference type="PANTHER" id="PTHR22914">
    <property type="entry name" value="CHITIN SYNTHASE"/>
    <property type="match status" value="1"/>
</dbReference>
<name>A0AA88XPU5_PINIB</name>
<organism evidence="15 16">
    <name type="scientific">Pinctada imbricata</name>
    <name type="common">Atlantic pearl-oyster</name>
    <name type="synonym">Pinctada martensii</name>
    <dbReference type="NCBI Taxonomy" id="66713"/>
    <lineage>
        <taxon>Eukaryota</taxon>
        <taxon>Metazoa</taxon>
        <taxon>Spiralia</taxon>
        <taxon>Lophotrochozoa</taxon>
        <taxon>Mollusca</taxon>
        <taxon>Bivalvia</taxon>
        <taxon>Autobranchia</taxon>
        <taxon>Pteriomorphia</taxon>
        <taxon>Pterioida</taxon>
        <taxon>Pterioidea</taxon>
        <taxon>Pteriidae</taxon>
        <taxon>Pinctada</taxon>
    </lineage>
</organism>
<evidence type="ECO:0000256" key="5">
    <source>
        <dbReference type="ARBA" id="ARBA00022679"/>
    </source>
</evidence>
<evidence type="ECO:0000313" key="16">
    <source>
        <dbReference type="Proteomes" id="UP001186944"/>
    </source>
</evidence>
<dbReference type="FunFam" id="3.90.550.10:FF:000139">
    <property type="entry name" value="Chitin synthase 8"/>
    <property type="match status" value="1"/>
</dbReference>
<dbReference type="EC" id="2.4.1.16" evidence="2"/>
<dbReference type="Pfam" id="PF03142">
    <property type="entry name" value="Chitin_synth_2"/>
    <property type="match status" value="1"/>
</dbReference>
<dbReference type="SUPFAM" id="SSF53448">
    <property type="entry name" value="Nucleotide-diphospho-sugar transferases"/>
    <property type="match status" value="1"/>
</dbReference>
<evidence type="ECO:0000256" key="8">
    <source>
        <dbReference type="ARBA" id="ARBA00023054"/>
    </source>
</evidence>
<feature type="transmembrane region" description="Helical" evidence="14">
    <location>
        <begin position="124"/>
        <end position="145"/>
    </location>
</feature>
<evidence type="ECO:0000256" key="9">
    <source>
        <dbReference type="ARBA" id="ARBA00023136"/>
    </source>
</evidence>
<keyword evidence="7 14" id="KW-1133">Transmembrane helix</keyword>